<reference evidence="2" key="1">
    <citation type="journal article" date="2020" name="mSystems">
        <title>Genome- and Community-Level Interaction Insights into Carbon Utilization and Element Cycling Functions of Hydrothermarchaeota in Hydrothermal Sediment.</title>
        <authorList>
            <person name="Zhou Z."/>
            <person name="Liu Y."/>
            <person name="Xu W."/>
            <person name="Pan J."/>
            <person name="Luo Z.H."/>
            <person name="Li M."/>
        </authorList>
    </citation>
    <scope>NUCLEOTIDE SEQUENCE [LARGE SCALE GENOMIC DNA]</scope>
    <source>
        <strain evidence="2">SpSt-548</strain>
    </source>
</reference>
<dbReference type="AlphaFoldDB" id="A0A7V4GA24"/>
<evidence type="ECO:0000256" key="1">
    <source>
        <dbReference type="SAM" id="Phobius"/>
    </source>
</evidence>
<feature type="transmembrane region" description="Helical" evidence="1">
    <location>
        <begin position="7"/>
        <end position="30"/>
    </location>
</feature>
<organism evidence="2">
    <name type="scientific">Desulfobacca acetoxidans</name>
    <dbReference type="NCBI Taxonomy" id="60893"/>
    <lineage>
        <taxon>Bacteria</taxon>
        <taxon>Pseudomonadati</taxon>
        <taxon>Thermodesulfobacteriota</taxon>
        <taxon>Desulfobaccia</taxon>
        <taxon>Desulfobaccales</taxon>
        <taxon>Desulfobaccaceae</taxon>
        <taxon>Desulfobacca</taxon>
    </lineage>
</organism>
<comment type="caution">
    <text evidence="2">The sequence shown here is derived from an EMBL/GenBank/DDBJ whole genome shotgun (WGS) entry which is preliminary data.</text>
</comment>
<evidence type="ECO:0000313" key="2">
    <source>
        <dbReference type="EMBL" id="HGS06158.1"/>
    </source>
</evidence>
<dbReference type="EMBL" id="DSXI01000631">
    <property type="protein sequence ID" value="HGS06158.1"/>
    <property type="molecule type" value="Genomic_DNA"/>
</dbReference>
<accession>A0A7V4GA24</accession>
<gene>
    <name evidence="2" type="ORF">ENT08_10595</name>
</gene>
<keyword evidence="1" id="KW-0472">Membrane</keyword>
<protein>
    <submittedName>
        <fullName evidence="2">Uncharacterized protein</fullName>
    </submittedName>
</protein>
<proteinExistence type="predicted"/>
<keyword evidence="1" id="KW-1133">Transmembrane helix</keyword>
<sequence>MVGMLQIITYLLCVYLVFKAVEIFTIGLASQGDCRIAARFVGILAILAAIGLAAYFVNAIDTQAQAVASSVNRYLR</sequence>
<keyword evidence="1" id="KW-0812">Transmembrane</keyword>
<feature type="transmembrane region" description="Helical" evidence="1">
    <location>
        <begin position="36"/>
        <end position="57"/>
    </location>
</feature>
<name>A0A7V4GA24_9BACT</name>